<dbReference type="Pfam" id="PF10629">
    <property type="entry name" value="CMI2B-like"/>
    <property type="match status" value="3"/>
</dbReference>
<feature type="domain" description="Ciliary microtubule inner protein 2A-C-like" evidence="6">
    <location>
        <begin position="325"/>
        <end position="349"/>
    </location>
</feature>
<dbReference type="GO" id="GO:0005930">
    <property type="term" value="C:axoneme"/>
    <property type="evidence" value="ECO:0007669"/>
    <property type="project" value="UniProtKB-SubCell"/>
</dbReference>
<comment type="caution">
    <text evidence="8">The sequence shown here is derived from an EMBL/GenBank/DDBJ whole genome shotgun (WGS) entry which is preliminary data.</text>
</comment>
<dbReference type="InterPro" id="IPR055215">
    <property type="entry name" value="SPMIP5_dom"/>
</dbReference>
<dbReference type="InterPro" id="IPR018902">
    <property type="entry name" value="CMI2A-C-like_dom"/>
</dbReference>
<dbReference type="GO" id="GO:0015630">
    <property type="term" value="C:microtubule cytoskeleton"/>
    <property type="evidence" value="ECO:0007669"/>
    <property type="project" value="UniProtKB-ARBA"/>
</dbReference>
<organism evidence="8 9">
    <name type="scientific">Pomacea canaliculata</name>
    <name type="common">Golden apple snail</name>
    <dbReference type="NCBI Taxonomy" id="400727"/>
    <lineage>
        <taxon>Eukaryota</taxon>
        <taxon>Metazoa</taxon>
        <taxon>Spiralia</taxon>
        <taxon>Lophotrochozoa</taxon>
        <taxon>Mollusca</taxon>
        <taxon>Gastropoda</taxon>
        <taxon>Caenogastropoda</taxon>
        <taxon>Architaenioglossa</taxon>
        <taxon>Ampullarioidea</taxon>
        <taxon>Ampullariidae</taxon>
        <taxon>Pomacea</taxon>
    </lineage>
</organism>
<evidence type="ECO:0000259" key="6">
    <source>
        <dbReference type="Pfam" id="PF10629"/>
    </source>
</evidence>
<accession>A0A2T7NL09</accession>
<evidence type="ECO:0000256" key="5">
    <source>
        <dbReference type="ARBA" id="ARBA00035661"/>
    </source>
</evidence>
<dbReference type="PANTHER" id="PTHR22146:SF17">
    <property type="entry name" value="PROTEIN FAM166B-LIKE PROTEIN"/>
    <property type="match status" value="1"/>
</dbReference>
<name>A0A2T7NL09_POMCA</name>
<dbReference type="STRING" id="400727.A0A2T7NL09"/>
<proteinExistence type="inferred from homology"/>
<evidence type="ECO:0000256" key="4">
    <source>
        <dbReference type="ARBA" id="ARBA00023273"/>
    </source>
</evidence>
<gene>
    <name evidence="8" type="ORF">C0Q70_17651</name>
</gene>
<reference evidence="8 9" key="1">
    <citation type="submission" date="2018-04" db="EMBL/GenBank/DDBJ databases">
        <title>The genome of golden apple snail Pomacea canaliculata provides insight into stress tolerance and invasive adaptation.</title>
        <authorList>
            <person name="Liu C."/>
            <person name="Liu B."/>
            <person name="Ren Y."/>
            <person name="Zhang Y."/>
            <person name="Wang H."/>
            <person name="Li S."/>
            <person name="Jiang F."/>
            <person name="Yin L."/>
            <person name="Zhang G."/>
            <person name="Qian W."/>
            <person name="Fan W."/>
        </authorList>
    </citation>
    <scope>NUCLEOTIDE SEQUENCE [LARGE SCALE GENOMIC DNA]</scope>
    <source>
        <strain evidence="8">SZHN2017</strain>
        <tissue evidence="8">Muscle</tissue>
    </source>
</reference>
<evidence type="ECO:0000256" key="3">
    <source>
        <dbReference type="ARBA" id="ARBA00023212"/>
    </source>
</evidence>
<comment type="subcellular location">
    <subcellularLocation>
        <location evidence="1">Cytoplasm</location>
        <location evidence="1">Cytoskeleton</location>
        <location evidence="1">Cilium axoneme</location>
    </subcellularLocation>
</comment>
<dbReference type="PANTHER" id="PTHR22146">
    <property type="entry name" value="CAT EYE SYNDROME CRITICAL REGION PROTEIN 6"/>
    <property type="match status" value="1"/>
</dbReference>
<dbReference type="EMBL" id="PZQS01000011">
    <property type="protein sequence ID" value="PVD21849.1"/>
    <property type="molecule type" value="Genomic_DNA"/>
</dbReference>
<dbReference type="AlphaFoldDB" id="A0A2T7NL09"/>
<comment type="similarity">
    <text evidence="5">Belongs to the CIMIP2 family.</text>
</comment>
<keyword evidence="9" id="KW-1185">Reference proteome</keyword>
<dbReference type="Pfam" id="PF22573">
    <property type="entry name" value="SPMIP5"/>
    <property type="match status" value="1"/>
</dbReference>
<keyword evidence="3" id="KW-0206">Cytoskeleton</keyword>
<evidence type="ECO:0000313" key="9">
    <source>
        <dbReference type="Proteomes" id="UP000245119"/>
    </source>
</evidence>
<keyword evidence="2" id="KW-0963">Cytoplasm</keyword>
<keyword evidence="4" id="KW-0966">Cell projection</keyword>
<feature type="domain" description="Ciliary microtubule inner protein 2A-C-like" evidence="6">
    <location>
        <begin position="155"/>
        <end position="188"/>
    </location>
</feature>
<evidence type="ECO:0000259" key="7">
    <source>
        <dbReference type="Pfam" id="PF22573"/>
    </source>
</evidence>
<evidence type="ECO:0000256" key="2">
    <source>
        <dbReference type="ARBA" id="ARBA00022490"/>
    </source>
</evidence>
<protein>
    <recommendedName>
        <fullName evidence="10">Protein FAM166B</fullName>
    </recommendedName>
</protein>
<feature type="domain" description="Sperm-associated microtubule inner protein 5" evidence="7">
    <location>
        <begin position="238"/>
        <end position="282"/>
    </location>
</feature>
<evidence type="ECO:0000313" key="8">
    <source>
        <dbReference type="EMBL" id="PVD21849.1"/>
    </source>
</evidence>
<dbReference type="OrthoDB" id="2019884at2759"/>
<evidence type="ECO:0000256" key="1">
    <source>
        <dbReference type="ARBA" id="ARBA00004430"/>
    </source>
</evidence>
<sequence>MHAAVSAKPNVKAKNLAPYGGRGGQSCETSLLHYSAHRPQAFLPEDLHEGLLTAPGSSVFLGDTTKLADLSYSHPEGIVPSIFTHPHCNYSVTRYRGYIPQMKYRIGKTYGNDTNEIFKEFGLKRAATVIGYVPTKTTGKPLPKSNGDNIYTDQMVPGYTGYIPRLTFKYGNTYKRKCDDCIQEFKTNLENYEAKQDELRRQTTSCPRLTAISYDPLVRDHLNLFRDTHPLRPILMEDKRPLLEPPMPGYRGFIPRISPTELSLGQRYHTGTGKCLKAFAKEQARHDAYYKGTLTDTSSVTVERQPYSGAGDPEYDRRLYPKGGMLPKYTGYLPQRKFVFGNTYGDTTRSLEVCSHNLPSYADFVKTKPPHLPTVLC</sequence>
<feature type="domain" description="Ciliary microtubule inner protein 2A-C-like" evidence="6">
    <location>
        <begin position="95"/>
        <end position="121"/>
    </location>
</feature>
<evidence type="ECO:0008006" key="10">
    <source>
        <dbReference type="Google" id="ProtNLM"/>
    </source>
</evidence>
<dbReference type="Proteomes" id="UP000245119">
    <property type="component" value="Linkage Group LG11"/>
</dbReference>